<sequence length="43" mass="4563">PRSCGTVKPLSAIYAVNNLHCSSFALTSVSPRGERISSSVRTL</sequence>
<organism evidence="1">
    <name type="scientific">Mesocestoides corti</name>
    <name type="common">Flatworm</name>
    <dbReference type="NCBI Taxonomy" id="53468"/>
    <lineage>
        <taxon>Eukaryota</taxon>
        <taxon>Metazoa</taxon>
        <taxon>Spiralia</taxon>
        <taxon>Lophotrochozoa</taxon>
        <taxon>Platyhelminthes</taxon>
        <taxon>Cestoda</taxon>
        <taxon>Eucestoda</taxon>
        <taxon>Cyclophyllidea</taxon>
        <taxon>Mesocestoididae</taxon>
        <taxon>Mesocestoides</taxon>
    </lineage>
</organism>
<dbReference type="AlphaFoldDB" id="A0A5K3G1L6"/>
<dbReference type="WBParaSite" id="MCU_014589-RA">
    <property type="protein sequence ID" value="MCU_014589-RA"/>
    <property type="gene ID" value="MCU_014589"/>
</dbReference>
<evidence type="ECO:0000313" key="1">
    <source>
        <dbReference type="WBParaSite" id="MCU_014589-RA"/>
    </source>
</evidence>
<accession>A0A5K3G1L6</accession>
<reference evidence="1" key="1">
    <citation type="submission" date="2019-11" db="UniProtKB">
        <authorList>
            <consortium name="WormBaseParasite"/>
        </authorList>
    </citation>
    <scope>IDENTIFICATION</scope>
</reference>
<name>A0A5K3G1L6_MESCO</name>
<protein>
    <submittedName>
        <fullName evidence="1">Uncharacterized protein</fullName>
    </submittedName>
</protein>
<proteinExistence type="predicted"/>